<dbReference type="InterPro" id="IPR016446">
    <property type="entry name" value="Flavin_OxRdtase_Frp"/>
</dbReference>
<comment type="similarity">
    <text evidence="1 5">Belongs to the flavin oxidoreductase frp family.</text>
</comment>
<dbReference type="GO" id="GO:0016491">
    <property type="term" value="F:oxidoreductase activity"/>
    <property type="evidence" value="ECO:0007669"/>
    <property type="project" value="UniProtKB-UniRule"/>
</dbReference>
<dbReference type="PIRSF" id="PIRSF005426">
    <property type="entry name" value="Frp"/>
    <property type="match status" value="1"/>
</dbReference>
<comment type="caution">
    <text evidence="7">The sequence shown here is derived from an EMBL/GenBank/DDBJ whole genome shotgun (WGS) entry which is preliminary data.</text>
</comment>
<evidence type="ECO:0000313" key="8">
    <source>
        <dbReference type="Proteomes" id="UP000308901"/>
    </source>
</evidence>
<dbReference type="InterPro" id="IPR029479">
    <property type="entry name" value="Nitroreductase"/>
</dbReference>
<protein>
    <submittedName>
        <fullName evidence="7">NADPH-dependent oxidoreductase</fullName>
    </submittedName>
</protein>
<evidence type="ECO:0000256" key="3">
    <source>
        <dbReference type="ARBA" id="ARBA00022643"/>
    </source>
</evidence>
<evidence type="ECO:0000256" key="5">
    <source>
        <dbReference type="PIRNR" id="PIRNR005426"/>
    </source>
</evidence>
<dbReference type="Pfam" id="PF00881">
    <property type="entry name" value="Nitroreductase"/>
    <property type="match status" value="1"/>
</dbReference>
<feature type="domain" description="Nitroreductase" evidence="6">
    <location>
        <begin position="9"/>
        <end position="163"/>
    </location>
</feature>
<keyword evidence="3 5" id="KW-0288">FMN</keyword>
<dbReference type="PANTHER" id="PTHR43425">
    <property type="entry name" value="OXYGEN-INSENSITIVE NADPH NITROREDUCTASE"/>
    <property type="match status" value="1"/>
</dbReference>
<evidence type="ECO:0000256" key="1">
    <source>
        <dbReference type="ARBA" id="ARBA00008366"/>
    </source>
</evidence>
<evidence type="ECO:0000256" key="4">
    <source>
        <dbReference type="ARBA" id="ARBA00023002"/>
    </source>
</evidence>
<dbReference type="RefSeq" id="WP_138153873.1">
    <property type="nucleotide sequence ID" value="NZ_VANU01000010.1"/>
</dbReference>
<dbReference type="PANTHER" id="PTHR43425:SF2">
    <property type="entry name" value="OXYGEN-INSENSITIVE NADPH NITROREDUCTASE"/>
    <property type="match status" value="1"/>
</dbReference>
<dbReference type="OrthoDB" id="9802510at2"/>
<organism evidence="7 8">
    <name type="scientific">Arcobacter arenosus</name>
    <dbReference type="NCBI Taxonomy" id="2576037"/>
    <lineage>
        <taxon>Bacteria</taxon>
        <taxon>Pseudomonadati</taxon>
        <taxon>Campylobacterota</taxon>
        <taxon>Epsilonproteobacteria</taxon>
        <taxon>Campylobacterales</taxon>
        <taxon>Arcobacteraceae</taxon>
        <taxon>Arcobacter</taxon>
    </lineage>
</organism>
<keyword evidence="5" id="KW-0521">NADP</keyword>
<dbReference type="SUPFAM" id="SSF55469">
    <property type="entry name" value="FMN-dependent nitroreductase-like"/>
    <property type="match status" value="1"/>
</dbReference>
<accession>A0A5R8XX85</accession>
<evidence type="ECO:0000313" key="7">
    <source>
        <dbReference type="EMBL" id="TLP35182.1"/>
    </source>
</evidence>
<keyword evidence="8" id="KW-1185">Reference proteome</keyword>
<evidence type="ECO:0000259" key="6">
    <source>
        <dbReference type="Pfam" id="PF00881"/>
    </source>
</evidence>
<dbReference type="Gene3D" id="3.40.109.10">
    <property type="entry name" value="NADH Oxidase"/>
    <property type="match status" value="1"/>
</dbReference>
<sequence length="249" mass="28008">MNETIKQLSSRKSIREFTGQSVKDEDLELIMKTAQRAPTSVNGQQISLVYTRDKETIKKIAKLAGGQKQIENADVFITIVVDFNRTSFAVSQTNEIQNIDKSAEGILVGAVDAGIMLSALQVAAESLGYGTTAIGGIRNNPEEMIKLLNLPKKTYPIVGTTIGVSTKEAKESPLKPRIPFESFALEDIYDNEKVKEGVLKYEVQLKDFRVKNNMNYMQSYCEQMSNYYKKIYNRKVAKSYETQGFEFID</sequence>
<gene>
    <name evidence="7" type="ORF">FDK22_15350</name>
</gene>
<reference evidence="7 8" key="1">
    <citation type="submission" date="2019-05" db="EMBL/GenBank/DDBJ databases">
        <title>Arcobacter sp. nov., isolated from sea sediment.</title>
        <authorList>
            <person name="Kim W."/>
        </authorList>
    </citation>
    <scope>NUCLEOTIDE SEQUENCE [LARGE SCALE GENOMIC DNA]</scope>
    <source>
        <strain evidence="7 8">CAU 1517</strain>
    </source>
</reference>
<evidence type="ECO:0000256" key="2">
    <source>
        <dbReference type="ARBA" id="ARBA00022630"/>
    </source>
</evidence>
<keyword evidence="4 5" id="KW-0560">Oxidoreductase</keyword>
<proteinExistence type="inferred from homology"/>
<dbReference type="AlphaFoldDB" id="A0A5R8XX85"/>
<dbReference type="EMBL" id="VANU01000010">
    <property type="protein sequence ID" value="TLP35182.1"/>
    <property type="molecule type" value="Genomic_DNA"/>
</dbReference>
<dbReference type="InterPro" id="IPR000415">
    <property type="entry name" value="Nitroreductase-like"/>
</dbReference>
<keyword evidence="2 5" id="KW-0285">Flavoprotein</keyword>
<name>A0A5R8XX85_9BACT</name>
<dbReference type="Proteomes" id="UP000308901">
    <property type="component" value="Unassembled WGS sequence"/>
</dbReference>